<proteinExistence type="predicted"/>
<dbReference type="Gene3D" id="1.20.58.760">
    <property type="entry name" value="Peptidase M41"/>
    <property type="match status" value="1"/>
</dbReference>
<dbReference type="GO" id="GO:0006508">
    <property type="term" value="P:proteolysis"/>
    <property type="evidence" value="ECO:0007669"/>
    <property type="project" value="InterPro"/>
</dbReference>
<gene>
    <name evidence="1" type="ORF">Pla133_04150</name>
</gene>
<organism evidence="1 2">
    <name type="scientific">Engelhardtia mirabilis</name>
    <dbReference type="NCBI Taxonomy" id="2528011"/>
    <lineage>
        <taxon>Bacteria</taxon>
        <taxon>Pseudomonadati</taxon>
        <taxon>Planctomycetota</taxon>
        <taxon>Planctomycetia</taxon>
        <taxon>Planctomycetia incertae sedis</taxon>
        <taxon>Engelhardtia</taxon>
    </lineage>
</organism>
<dbReference type="Proteomes" id="UP000316921">
    <property type="component" value="Chromosome"/>
</dbReference>
<protein>
    <recommendedName>
        <fullName evidence="3">ATP-dependent zinc metalloprotease FtsH</fullName>
    </recommendedName>
</protein>
<reference evidence="1 2" key="1">
    <citation type="submission" date="2019-02" db="EMBL/GenBank/DDBJ databases">
        <title>Deep-cultivation of Planctomycetes and their phenomic and genomic characterization uncovers novel biology.</title>
        <authorList>
            <person name="Wiegand S."/>
            <person name="Jogler M."/>
            <person name="Boedeker C."/>
            <person name="Pinto D."/>
            <person name="Vollmers J."/>
            <person name="Rivas-Marin E."/>
            <person name="Kohn T."/>
            <person name="Peeters S.H."/>
            <person name="Heuer A."/>
            <person name="Rast P."/>
            <person name="Oberbeckmann S."/>
            <person name="Bunk B."/>
            <person name="Jeske O."/>
            <person name="Meyerdierks A."/>
            <person name="Storesund J.E."/>
            <person name="Kallscheuer N."/>
            <person name="Luecker S."/>
            <person name="Lage O.M."/>
            <person name="Pohl T."/>
            <person name="Merkel B.J."/>
            <person name="Hornburger P."/>
            <person name="Mueller R.-W."/>
            <person name="Bruemmer F."/>
            <person name="Labrenz M."/>
            <person name="Spormann A.M."/>
            <person name="Op den Camp H."/>
            <person name="Overmann J."/>
            <person name="Amann R."/>
            <person name="Jetten M.S.M."/>
            <person name="Mascher T."/>
            <person name="Medema M.H."/>
            <person name="Devos D.P."/>
            <person name="Kaster A.-K."/>
            <person name="Ovreas L."/>
            <person name="Rohde M."/>
            <person name="Galperin M.Y."/>
            <person name="Jogler C."/>
        </authorList>
    </citation>
    <scope>NUCLEOTIDE SEQUENCE [LARGE SCALE GENOMIC DNA]</scope>
    <source>
        <strain evidence="1 2">Pla133</strain>
    </source>
</reference>
<sequence length="158" mass="17395">MNDTGHPEAEAWHEAGHAVVAHLLGGRVRELTLEAEEEHLEGRASIEWRGLDASALAVVSGQVALGGPLAELLFRGDDSLDDPELLSTWEQDWSEVERCARVVEANAALRARLIRTWIDRVQGLLADDRVEERIARVADALDAHGTLDEELFESSLVD</sequence>
<dbReference type="RefSeq" id="WP_145061866.1">
    <property type="nucleotide sequence ID" value="NZ_CP036287.1"/>
</dbReference>
<dbReference type="KEGG" id="pbap:Pla133_04150"/>
<dbReference type="GO" id="GO:0004222">
    <property type="term" value="F:metalloendopeptidase activity"/>
    <property type="evidence" value="ECO:0007669"/>
    <property type="project" value="InterPro"/>
</dbReference>
<evidence type="ECO:0008006" key="3">
    <source>
        <dbReference type="Google" id="ProtNLM"/>
    </source>
</evidence>
<dbReference type="InterPro" id="IPR037219">
    <property type="entry name" value="Peptidase_M41-like"/>
</dbReference>
<name>A0A518BEE8_9BACT</name>
<dbReference type="GO" id="GO:0004176">
    <property type="term" value="F:ATP-dependent peptidase activity"/>
    <property type="evidence" value="ECO:0007669"/>
    <property type="project" value="InterPro"/>
</dbReference>
<dbReference type="GO" id="GO:0005524">
    <property type="term" value="F:ATP binding"/>
    <property type="evidence" value="ECO:0007669"/>
    <property type="project" value="InterPro"/>
</dbReference>
<dbReference type="EMBL" id="CP036287">
    <property type="protein sequence ID" value="QDU65350.1"/>
    <property type="molecule type" value="Genomic_DNA"/>
</dbReference>
<dbReference type="AlphaFoldDB" id="A0A518BEE8"/>
<evidence type="ECO:0000313" key="2">
    <source>
        <dbReference type="Proteomes" id="UP000316921"/>
    </source>
</evidence>
<accession>A0A518BEE8</accession>
<dbReference type="SUPFAM" id="SSF140990">
    <property type="entry name" value="FtsH protease domain-like"/>
    <property type="match status" value="1"/>
</dbReference>
<keyword evidence="2" id="KW-1185">Reference proteome</keyword>
<evidence type="ECO:0000313" key="1">
    <source>
        <dbReference type="EMBL" id="QDU65350.1"/>
    </source>
</evidence>